<reference evidence="6 9" key="2">
    <citation type="submission" date="2020-02" db="EMBL/GenBank/DDBJ databases">
        <title>Klebsiella pneumoniae genome sequencing and assembly.</title>
        <authorList>
            <person name="Starkova P.S."/>
            <person name="Sulyan O.S."/>
            <person name="Likholetova D.V."/>
            <person name="Ageevets V.A."/>
            <person name="Lazareva I.V."/>
            <person name="Sopova J.V."/>
            <person name="Sidorenko S.V."/>
        </authorList>
    </citation>
    <scope>NUCLEOTIDE SEQUENCE [LARGE SCALE GENOMIC DNA]</scope>
    <source>
        <strain evidence="6 9">2429</strain>
    </source>
</reference>
<evidence type="ECO:0000259" key="5">
    <source>
        <dbReference type="Pfam" id="PF00248"/>
    </source>
</evidence>
<evidence type="ECO:0000256" key="3">
    <source>
        <dbReference type="ARBA" id="ARBA00023002"/>
    </source>
</evidence>
<comment type="similarity">
    <text evidence="1">Belongs to the aldo/keto reductase family.</text>
</comment>
<dbReference type="Proteomes" id="UP000255239">
    <property type="component" value="Unassembled WGS sequence"/>
</dbReference>
<dbReference type="PANTHER" id="PTHR43827:SF3">
    <property type="entry name" value="NADP-DEPENDENT OXIDOREDUCTASE DOMAIN-CONTAINING PROTEIN"/>
    <property type="match status" value="1"/>
</dbReference>
<dbReference type="InterPro" id="IPR018170">
    <property type="entry name" value="Aldo/ket_reductase_CS"/>
</dbReference>
<dbReference type="InterPro" id="IPR036812">
    <property type="entry name" value="NAD(P)_OxRdtase_dom_sf"/>
</dbReference>
<name>A0A331TGU9_KLEPN</name>
<accession>A0A331TGU9</accession>
<reference evidence="7 8" key="1">
    <citation type="submission" date="2018-06" db="EMBL/GenBank/DDBJ databases">
        <authorList>
            <consortium name="Pathogen Informatics"/>
            <person name="Doyle S."/>
        </authorList>
    </citation>
    <scope>NUCLEOTIDE SEQUENCE [LARGE SCALE GENOMIC DNA]</scope>
    <source>
        <strain evidence="7 8">NCTC11679</strain>
    </source>
</reference>
<comment type="catalytic activity">
    <reaction evidence="4">
        <text>hydroxyacetone + NADP(+) = methylglyoxal + NADPH + H(+)</text>
        <dbReference type="Rhea" id="RHEA:27986"/>
        <dbReference type="ChEBI" id="CHEBI:15378"/>
        <dbReference type="ChEBI" id="CHEBI:17158"/>
        <dbReference type="ChEBI" id="CHEBI:27957"/>
        <dbReference type="ChEBI" id="CHEBI:57783"/>
        <dbReference type="ChEBI" id="CHEBI:58349"/>
    </reaction>
</comment>
<dbReference type="SUPFAM" id="SSF51430">
    <property type="entry name" value="NAD(P)-linked oxidoreductase"/>
    <property type="match status" value="1"/>
</dbReference>
<dbReference type="GO" id="GO:0016616">
    <property type="term" value="F:oxidoreductase activity, acting on the CH-OH group of donors, NAD or NADP as acceptor"/>
    <property type="evidence" value="ECO:0007669"/>
    <property type="project" value="UniProtKB-ARBA"/>
</dbReference>
<evidence type="ECO:0000313" key="6">
    <source>
        <dbReference type="EMBL" id="NGN75999.1"/>
    </source>
</evidence>
<dbReference type="Pfam" id="PF00248">
    <property type="entry name" value="Aldo_ket_red"/>
    <property type="match status" value="1"/>
</dbReference>
<dbReference type="PANTHER" id="PTHR43827">
    <property type="entry name" value="2,5-DIKETO-D-GLUCONIC ACID REDUCTASE"/>
    <property type="match status" value="1"/>
</dbReference>
<evidence type="ECO:0000256" key="1">
    <source>
        <dbReference type="ARBA" id="ARBA00007905"/>
    </source>
</evidence>
<proteinExistence type="inferred from homology"/>
<dbReference type="InterPro" id="IPR023210">
    <property type="entry name" value="NADP_OxRdtase_dom"/>
</dbReference>
<dbReference type="InterPro" id="IPR020471">
    <property type="entry name" value="AKR"/>
</dbReference>
<evidence type="ECO:0000256" key="4">
    <source>
        <dbReference type="ARBA" id="ARBA00049445"/>
    </source>
</evidence>
<feature type="domain" description="NADP-dependent oxidoreductase" evidence="5">
    <location>
        <begin position="2"/>
        <end position="59"/>
    </location>
</feature>
<dbReference type="PROSITE" id="PS00063">
    <property type="entry name" value="ALDOKETO_REDUCTASE_3"/>
    <property type="match status" value="1"/>
</dbReference>
<dbReference type="Proteomes" id="UP000479475">
    <property type="component" value="Unassembled WGS sequence"/>
</dbReference>
<keyword evidence="2" id="KW-0521">NADP</keyword>
<keyword evidence="3 7" id="KW-0560">Oxidoreductase</keyword>
<evidence type="ECO:0000313" key="8">
    <source>
        <dbReference type="Proteomes" id="UP000255239"/>
    </source>
</evidence>
<dbReference type="AlphaFoldDB" id="A0A331TGU9"/>
<gene>
    <name evidence="7" type="primary">yvgN</name>
    <name evidence="6" type="ORF">G4V31_28420</name>
    <name evidence="7" type="ORF">NCTC11679_06204</name>
</gene>
<evidence type="ECO:0000256" key="2">
    <source>
        <dbReference type="ARBA" id="ARBA00022857"/>
    </source>
</evidence>
<dbReference type="RefSeq" id="WP_032408900.1">
    <property type="nucleotide sequence ID" value="NC_016966.1"/>
</dbReference>
<dbReference type="Gene3D" id="3.20.20.100">
    <property type="entry name" value="NADP-dependent oxidoreductase domain"/>
    <property type="match status" value="1"/>
</dbReference>
<evidence type="ECO:0000313" key="9">
    <source>
        <dbReference type="Proteomes" id="UP000479475"/>
    </source>
</evidence>
<dbReference type="GeneID" id="39500537"/>
<sequence length="83" mass="9798">MSIAEKHNKSLHQVVLRWLLQIIILIIPKSVKYDRLQANADIFTLELTDQEMQEIKKLDTGRSCLLDRDHPDTIRAMSQHRYN</sequence>
<dbReference type="EMBL" id="UGMG01000003">
    <property type="protein sequence ID" value="STX11746.1"/>
    <property type="molecule type" value="Genomic_DNA"/>
</dbReference>
<evidence type="ECO:0000313" key="7">
    <source>
        <dbReference type="EMBL" id="STX11746.1"/>
    </source>
</evidence>
<organism evidence="7 8">
    <name type="scientific">Klebsiella pneumoniae</name>
    <dbReference type="NCBI Taxonomy" id="573"/>
    <lineage>
        <taxon>Bacteria</taxon>
        <taxon>Pseudomonadati</taxon>
        <taxon>Pseudomonadota</taxon>
        <taxon>Gammaproteobacteria</taxon>
        <taxon>Enterobacterales</taxon>
        <taxon>Enterobacteriaceae</taxon>
        <taxon>Klebsiella/Raoultella group</taxon>
        <taxon>Klebsiella</taxon>
        <taxon>Klebsiella pneumoniae complex</taxon>
    </lineage>
</organism>
<dbReference type="EMBL" id="JAAKYD010000050">
    <property type="protein sequence ID" value="NGN75999.1"/>
    <property type="molecule type" value="Genomic_DNA"/>
</dbReference>
<protein>
    <submittedName>
        <fullName evidence="7">Aldo/keto reductase</fullName>
        <ecNumber evidence="7">1.1.1.-</ecNumber>
    </submittedName>
</protein>
<dbReference type="EC" id="1.1.1.-" evidence="7"/>